<evidence type="ECO:0000256" key="5">
    <source>
        <dbReference type="ARBA" id="ARBA00022801"/>
    </source>
</evidence>
<dbReference type="Proteomes" id="UP000366872">
    <property type="component" value="Unassembled WGS sequence"/>
</dbReference>
<dbReference type="Pfam" id="PF10502">
    <property type="entry name" value="Peptidase_S26"/>
    <property type="match status" value="1"/>
</dbReference>
<dbReference type="CDD" id="cd06530">
    <property type="entry name" value="S26_SPase_I"/>
    <property type="match status" value="1"/>
</dbReference>
<dbReference type="NCBIfam" id="TIGR02227">
    <property type="entry name" value="sigpep_I_bact"/>
    <property type="match status" value="1"/>
</dbReference>
<keyword evidence="6" id="KW-1133">Transmembrane helix</keyword>
<dbReference type="GO" id="GO:0006465">
    <property type="term" value="P:signal peptide processing"/>
    <property type="evidence" value="ECO:0007669"/>
    <property type="project" value="InterPro"/>
</dbReference>
<dbReference type="GO" id="GO:0009003">
    <property type="term" value="F:signal peptidase activity"/>
    <property type="evidence" value="ECO:0007669"/>
    <property type="project" value="UniProtKB-EC"/>
</dbReference>
<evidence type="ECO:0000256" key="1">
    <source>
        <dbReference type="ARBA" id="ARBA00000677"/>
    </source>
</evidence>
<feature type="transmembrane region" description="Helical" evidence="6">
    <location>
        <begin position="60"/>
        <end position="82"/>
    </location>
</feature>
<dbReference type="InterPro" id="IPR019757">
    <property type="entry name" value="Pept_S26A_signal_pept_1_Lys-AS"/>
</dbReference>
<comment type="subcellular location">
    <subcellularLocation>
        <location evidence="6">Membrane</location>
        <topology evidence="6">Single-pass type II membrane protein</topology>
    </subcellularLocation>
</comment>
<organism evidence="8 9">
    <name type="scientific">Pontiella desulfatans</name>
    <dbReference type="NCBI Taxonomy" id="2750659"/>
    <lineage>
        <taxon>Bacteria</taxon>
        <taxon>Pseudomonadati</taxon>
        <taxon>Kiritimatiellota</taxon>
        <taxon>Kiritimatiellia</taxon>
        <taxon>Kiritimatiellales</taxon>
        <taxon>Pontiellaceae</taxon>
        <taxon>Pontiella</taxon>
    </lineage>
</organism>
<keyword evidence="5 6" id="KW-0378">Hydrolase</keyword>
<evidence type="ECO:0000256" key="2">
    <source>
        <dbReference type="ARBA" id="ARBA00009370"/>
    </source>
</evidence>
<dbReference type="EC" id="3.4.21.89" evidence="3 6"/>
<evidence type="ECO:0000313" key="9">
    <source>
        <dbReference type="Proteomes" id="UP000366872"/>
    </source>
</evidence>
<reference evidence="8 9" key="1">
    <citation type="submission" date="2019-04" db="EMBL/GenBank/DDBJ databases">
        <authorList>
            <person name="Van Vliet M D."/>
        </authorList>
    </citation>
    <scope>NUCLEOTIDE SEQUENCE [LARGE SCALE GENOMIC DNA]</scope>
    <source>
        <strain evidence="8 9">F1</strain>
    </source>
</reference>
<comment type="caution">
    <text evidence="6">Lacks conserved residue(s) required for the propagation of feature annotation.</text>
</comment>
<sequence>MDGNSKYPRWVGVVLSLFVPGSAQFLSGRKGGGFLWFVVLSLVPFAGYGVAIVPREASVHAMYAINFILLPLLFITMLCASYRPVRRLRLRGRIGFVAVFLSLTVGTALLRGFLPSSPFRVPAGAMEPTLRGTTTSREKTQGSSMEWFWHGKKQVEFRASASGSVSQLRMSRNDIKFSVGDVPHKLPAYCMGSFWPTQELKEGDVIWSGTVQAGDLILVDRLSYLFRDPRRGDIVVFSTDGISHKQVRPGSVYVKRIVGLPGETIRINPPHLVVDGRTIRKPIPFRTLDYENAGQLATPDDYIELGKHDYLVFGDNTGKNQSLDGRYFGAIPRSCIIGRVNTIYWPFSRIRVVE</sequence>
<comment type="catalytic activity">
    <reaction evidence="1 6">
        <text>Cleavage of hydrophobic, N-terminal signal or leader sequences from secreted and periplasmic proteins.</text>
        <dbReference type="EC" id="3.4.21.89"/>
    </reaction>
</comment>
<protein>
    <recommendedName>
        <fullName evidence="4 6">Signal peptidase I</fullName>
        <ecNumber evidence="3 6">3.4.21.89</ecNumber>
    </recommendedName>
</protein>
<dbReference type="AlphaFoldDB" id="A0A6C2TX91"/>
<dbReference type="GO" id="GO:0004252">
    <property type="term" value="F:serine-type endopeptidase activity"/>
    <property type="evidence" value="ECO:0007669"/>
    <property type="project" value="InterPro"/>
</dbReference>
<dbReference type="SUPFAM" id="SSF51306">
    <property type="entry name" value="LexA/Signal peptidase"/>
    <property type="match status" value="1"/>
</dbReference>
<dbReference type="GO" id="GO:0016020">
    <property type="term" value="C:membrane"/>
    <property type="evidence" value="ECO:0007669"/>
    <property type="project" value="UniProtKB-SubCell"/>
</dbReference>
<name>A0A6C2TX91_PONDE</name>
<feature type="transmembrane region" description="Helical" evidence="6">
    <location>
        <begin position="33"/>
        <end position="54"/>
    </location>
</feature>
<keyword evidence="9" id="KW-1185">Reference proteome</keyword>
<dbReference type="PANTHER" id="PTHR43390:SF1">
    <property type="entry name" value="CHLOROPLAST PROCESSING PEPTIDASE"/>
    <property type="match status" value="1"/>
</dbReference>
<dbReference type="Gene3D" id="2.10.109.10">
    <property type="entry name" value="Umud Fragment, subunit A"/>
    <property type="match status" value="1"/>
</dbReference>
<evidence type="ECO:0000256" key="4">
    <source>
        <dbReference type="ARBA" id="ARBA00019232"/>
    </source>
</evidence>
<evidence type="ECO:0000313" key="8">
    <source>
        <dbReference type="EMBL" id="VGO12213.1"/>
    </source>
</evidence>
<comment type="similarity">
    <text evidence="2 6">Belongs to the peptidase S26 family.</text>
</comment>
<dbReference type="InterPro" id="IPR019533">
    <property type="entry name" value="Peptidase_S26"/>
</dbReference>
<keyword evidence="6" id="KW-0812">Transmembrane</keyword>
<dbReference type="PANTHER" id="PTHR43390">
    <property type="entry name" value="SIGNAL PEPTIDASE I"/>
    <property type="match status" value="1"/>
</dbReference>
<accession>A0A6C2TX91</accession>
<dbReference type="EMBL" id="CAAHFG010000001">
    <property type="protein sequence ID" value="VGO12213.1"/>
    <property type="molecule type" value="Genomic_DNA"/>
</dbReference>
<dbReference type="InterPro" id="IPR000223">
    <property type="entry name" value="Pept_S26A_signal_pept_1"/>
</dbReference>
<evidence type="ECO:0000259" key="7">
    <source>
        <dbReference type="Pfam" id="PF10502"/>
    </source>
</evidence>
<evidence type="ECO:0000256" key="3">
    <source>
        <dbReference type="ARBA" id="ARBA00013208"/>
    </source>
</evidence>
<proteinExistence type="inferred from homology"/>
<dbReference type="InterPro" id="IPR036286">
    <property type="entry name" value="LexA/Signal_pep-like_sf"/>
</dbReference>
<feature type="transmembrane region" description="Helical" evidence="6">
    <location>
        <begin position="94"/>
        <end position="114"/>
    </location>
</feature>
<dbReference type="PROSITE" id="PS00760">
    <property type="entry name" value="SPASE_I_2"/>
    <property type="match status" value="1"/>
</dbReference>
<keyword evidence="6" id="KW-0472">Membrane</keyword>
<feature type="domain" description="Peptidase S26" evidence="7">
    <location>
        <begin position="210"/>
        <end position="345"/>
    </location>
</feature>
<keyword evidence="6" id="KW-0645">Protease</keyword>
<feature type="transmembrane region" description="Helical" evidence="6">
    <location>
        <begin position="7"/>
        <end position="26"/>
    </location>
</feature>
<gene>
    <name evidence="8" type="primary">sipV</name>
    <name evidence="8" type="ORF">PDESU_00764</name>
</gene>
<evidence type="ECO:0000256" key="6">
    <source>
        <dbReference type="RuleBase" id="RU362042"/>
    </source>
</evidence>